<dbReference type="Pfam" id="PF13843">
    <property type="entry name" value="DDE_Tnp_1_7"/>
    <property type="match status" value="1"/>
</dbReference>
<evidence type="ECO:0000313" key="3">
    <source>
        <dbReference type="EMBL" id="KAJ8951190.1"/>
    </source>
</evidence>
<dbReference type="Proteomes" id="UP001162156">
    <property type="component" value="Unassembled WGS sequence"/>
</dbReference>
<sequence>MDDYAREVERLTQMYEEVATDEENFSDSDDSVADPQYEEVSDHQSESGLELEEDELYEELLVESSASERNHLQFEAKDGTKWRKMCFPKNVRTRQDNIIVRLPGVTGPAKNAASPREYWHLFIDENIMKELVQCTNVYIESISHKYTHKSDARSTNIPELRALFGLLYLAGVYHGGRTSVYEFWSNDGTELLMDYMKTRVNSQYLPREIRQLAAKISGTQLVERAELVENKRGKCAYCKDRKTRYTCRFCRKFICLEHTVPVCQECAAKFPE</sequence>
<keyword evidence="4" id="KW-1185">Reference proteome</keyword>
<dbReference type="AlphaFoldDB" id="A0AAV8YKM9"/>
<proteinExistence type="predicted"/>
<gene>
    <name evidence="3" type="ORF">NQ314_007704</name>
</gene>
<evidence type="ECO:0000313" key="4">
    <source>
        <dbReference type="Proteomes" id="UP001162156"/>
    </source>
</evidence>
<feature type="domain" description="PiggyBac transposable element-derived protein" evidence="2">
    <location>
        <begin position="114"/>
        <end position="197"/>
    </location>
</feature>
<organism evidence="3 4">
    <name type="scientific">Rhamnusium bicolor</name>
    <dbReference type="NCBI Taxonomy" id="1586634"/>
    <lineage>
        <taxon>Eukaryota</taxon>
        <taxon>Metazoa</taxon>
        <taxon>Ecdysozoa</taxon>
        <taxon>Arthropoda</taxon>
        <taxon>Hexapoda</taxon>
        <taxon>Insecta</taxon>
        <taxon>Pterygota</taxon>
        <taxon>Neoptera</taxon>
        <taxon>Endopterygota</taxon>
        <taxon>Coleoptera</taxon>
        <taxon>Polyphaga</taxon>
        <taxon>Cucujiformia</taxon>
        <taxon>Chrysomeloidea</taxon>
        <taxon>Cerambycidae</taxon>
        <taxon>Lepturinae</taxon>
        <taxon>Rhagiini</taxon>
        <taxon>Rhamnusium</taxon>
    </lineage>
</organism>
<dbReference type="InterPro" id="IPR029526">
    <property type="entry name" value="PGBD"/>
</dbReference>
<evidence type="ECO:0000256" key="1">
    <source>
        <dbReference type="SAM" id="MobiDB-lite"/>
    </source>
</evidence>
<evidence type="ECO:0000259" key="2">
    <source>
        <dbReference type="Pfam" id="PF13843"/>
    </source>
</evidence>
<comment type="caution">
    <text evidence="3">The sequence shown here is derived from an EMBL/GenBank/DDBJ whole genome shotgun (WGS) entry which is preliminary data.</text>
</comment>
<dbReference type="PANTHER" id="PTHR46599:SF3">
    <property type="entry name" value="PIGGYBAC TRANSPOSABLE ELEMENT-DERIVED PROTEIN 4"/>
    <property type="match status" value="1"/>
</dbReference>
<protein>
    <recommendedName>
        <fullName evidence="2">PiggyBac transposable element-derived protein domain-containing protein</fullName>
    </recommendedName>
</protein>
<feature type="region of interest" description="Disordered" evidence="1">
    <location>
        <begin position="17"/>
        <end position="51"/>
    </location>
</feature>
<feature type="compositionally biased region" description="Acidic residues" evidence="1">
    <location>
        <begin position="18"/>
        <end position="39"/>
    </location>
</feature>
<reference evidence="3" key="1">
    <citation type="journal article" date="2023" name="Insect Mol. Biol.">
        <title>Genome sequencing provides insights into the evolution of gene families encoding plant cell wall-degrading enzymes in longhorned beetles.</title>
        <authorList>
            <person name="Shin N.R."/>
            <person name="Okamura Y."/>
            <person name="Kirsch R."/>
            <person name="Pauchet Y."/>
        </authorList>
    </citation>
    <scope>NUCLEOTIDE SEQUENCE</scope>
    <source>
        <strain evidence="3">RBIC_L_NR</strain>
    </source>
</reference>
<name>A0AAV8YKM9_9CUCU</name>
<dbReference type="PANTHER" id="PTHR46599">
    <property type="entry name" value="PIGGYBAC TRANSPOSABLE ELEMENT-DERIVED PROTEIN 4"/>
    <property type="match status" value="1"/>
</dbReference>
<accession>A0AAV8YKM9</accession>
<dbReference type="EMBL" id="JANEYF010002128">
    <property type="protein sequence ID" value="KAJ8951190.1"/>
    <property type="molecule type" value="Genomic_DNA"/>
</dbReference>